<gene>
    <name evidence="1" type="ORF">SAMN04488023_10811</name>
</gene>
<evidence type="ECO:0000313" key="1">
    <source>
        <dbReference type="EMBL" id="SER36903.1"/>
    </source>
</evidence>
<proteinExistence type="predicted"/>
<name>A0A1H9NNF5_9SPHI</name>
<sequence length="64" mass="7191">MTKTSTSKTSANLPLQNMFQSSTDNESDAEINLFYDQIKNKLDSLMKSPSDDIINNILAYSKTK</sequence>
<organism evidence="1 2">
    <name type="scientific">Pedobacter rhizosphaerae</name>
    <dbReference type="NCBI Taxonomy" id="390241"/>
    <lineage>
        <taxon>Bacteria</taxon>
        <taxon>Pseudomonadati</taxon>
        <taxon>Bacteroidota</taxon>
        <taxon>Sphingobacteriia</taxon>
        <taxon>Sphingobacteriales</taxon>
        <taxon>Sphingobacteriaceae</taxon>
        <taxon>Pedobacter</taxon>
    </lineage>
</organism>
<protein>
    <submittedName>
        <fullName evidence="1">Uncharacterized protein</fullName>
    </submittedName>
</protein>
<dbReference type="STRING" id="390241.SAMN04488023_10811"/>
<accession>A0A1H9NNF5</accession>
<evidence type="ECO:0000313" key="2">
    <source>
        <dbReference type="Proteomes" id="UP000199572"/>
    </source>
</evidence>
<dbReference type="RefSeq" id="WP_090883367.1">
    <property type="nucleotide sequence ID" value="NZ_FOGG01000008.1"/>
</dbReference>
<dbReference type="AlphaFoldDB" id="A0A1H9NNF5"/>
<reference evidence="1 2" key="1">
    <citation type="submission" date="2016-10" db="EMBL/GenBank/DDBJ databases">
        <authorList>
            <person name="de Groot N.N."/>
        </authorList>
    </citation>
    <scope>NUCLEOTIDE SEQUENCE [LARGE SCALE GENOMIC DNA]</scope>
    <source>
        <strain evidence="1 2">DSM 18610</strain>
    </source>
</reference>
<dbReference type="Proteomes" id="UP000199572">
    <property type="component" value="Unassembled WGS sequence"/>
</dbReference>
<keyword evidence="2" id="KW-1185">Reference proteome</keyword>
<dbReference type="EMBL" id="FOGG01000008">
    <property type="protein sequence ID" value="SER36903.1"/>
    <property type="molecule type" value="Genomic_DNA"/>
</dbReference>
<dbReference type="OrthoDB" id="799469at2"/>